<dbReference type="OrthoDB" id="10520396at2759"/>
<evidence type="ECO:0000313" key="4">
    <source>
        <dbReference type="Proteomes" id="UP000003786"/>
    </source>
</evidence>
<reference evidence="3 4" key="1">
    <citation type="journal article" date="2012" name="MBio">
        <title>Comparative genome analysis of three eukaryotic parasites with differing abilities to transform leukocytes reveals key mediators of Theileria-induced leukocyte transformation.</title>
        <authorList>
            <person name="Hayashida K."/>
            <person name="Hara Y."/>
            <person name="Abe T."/>
            <person name="Yamasaki C."/>
            <person name="Toyoda A."/>
            <person name="Kosuge T."/>
            <person name="Suzuki Y."/>
            <person name="Sato Y."/>
            <person name="Kawashima S."/>
            <person name="Katayama T."/>
            <person name="Wakaguri H."/>
            <person name="Inoue N."/>
            <person name="Homma K."/>
            <person name="Tada-Umezaki M."/>
            <person name="Yagi Y."/>
            <person name="Fujii Y."/>
            <person name="Habara T."/>
            <person name="Kanehisa M."/>
            <person name="Watanabe H."/>
            <person name="Ito K."/>
            <person name="Gojobori T."/>
            <person name="Sugawara H."/>
            <person name="Imanishi T."/>
            <person name="Weir W."/>
            <person name="Gardner M."/>
            <person name="Pain A."/>
            <person name="Shiels B."/>
            <person name="Hattori M."/>
            <person name="Nene V."/>
            <person name="Sugimoto C."/>
        </authorList>
    </citation>
    <scope>NUCLEOTIDE SEQUENCE [LARGE SCALE GENOMIC DNA]</scope>
    <source>
        <strain evidence="3 4">Shintoku</strain>
    </source>
</reference>
<name>J4CCV7_THEOR</name>
<dbReference type="EMBL" id="AP011947">
    <property type="protein sequence ID" value="BAM40062.1"/>
    <property type="molecule type" value="Genomic_DNA"/>
</dbReference>
<dbReference type="AlphaFoldDB" id="J4CCV7"/>
<gene>
    <name evidence="3" type="ORF">TOT_020001003</name>
</gene>
<feature type="transmembrane region" description="Helical" evidence="2">
    <location>
        <begin position="84"/>
        <end position="106"/>
    </location>
</feature>
<dbReference type="GeneID" id="20715097"/>
<evidence type="ECO:0000256" key="2">
    <source>
        <dbReference type="SAM" id="Phobius"/>
    </source>
</evidence>
<feature type="compositionally biased region" description="Basic and acidic residues" evidence="1">
    <location>
        <begin position="266"/>
        <end position="281"/>
    </location>
</feature>
<dbReference type="Proteomes" id="UP000003786">
    <property type="component" value="Chromosome 2"/>
</dbReference>
<protein>
    <submittedName>
        <fullName evidence="3">Uncharacterized protein</fullName>
    </submittedName>
</protein>
<feature type="region of interest" description="Disordered" evidence="1">
    <location>
        <begin position="306"/>
        <end position="327"/>
    </location>
</feature>
<proteinExistence type="predicted"/>
<feature type="compositionally biased region" description="Basic and acidic residues" evidence="1">
    <location>
        <begin position="177"/>
        <end position="209"/>
    </location>
</feature>
<organism evidence="3 4">
    <name type="scientific">Theileria orientalis strain Shintoku</name>
    <dbReference type="NCBI Taxonomy" id="869250"/>
    <lineage>
        <taxon>Eukaryota</taxon>
        <taxon>Sar</taxon>
        <taxon>Alveolata</taxon>
        <taxon>Apicomplexa</taxon>
        <taxon>Aconoidasida</taxon>
        <taxon>Piroplasmida</taxon>
        <taxon>Theileriidae</taxon>
        <taxon>Theileria</taxon>
    </lineage>
</organism>
<dbReference type="VEuPathDB" id="PiroplasmaDB:TOT_020001003"/>
<sequence>MEHDESIVKENDKIITKSEMNFDNTMERINTGNELFQVEDYHNSSDALSLGNKPSVSNNFDNTTYEGEGSNNKDSPLKRNKNKLIIFITTIVLLVILTVVLIVVFAPSSGTPETIKDDGKTDAHDTFLAIGPEFNVAEITKRIAKEIEDEGLTGTQKDPKTPKESGGDGTTKPSGDTTKDPKTLPTGDTKKPEPKDSKTPKDTGDKKPELTGGEKLPTGDPKTPGEKTPKVGPTDTKTPPGITDPSPTDKPIDDKSAPQGGAGVDTTKDPEIKKDEKKEEAVSTLVRKHKYVLKKDPAEYDLKLDKALNPENPDNSNDKNPKNQIKPEDIYDTKRDVFIYTKTYGNNFVQTKPFEFNYVQMTFGGKNLSVSKVSPSPNCAFYHGASKTDQIIKVVYYDGSVLVEKADKLEYLTIWEENFDKMRLVTIVATPNAAGGINKENRERAYIQYKILGEVTALKDPVITQDYMNTTIQVLNSIFK</sequence>
<keyword evidence="2" id="KW-1133">Transmembrane helix</keyword>
<accession>J4CCV7</accession>
<keyword evidence="2" id="KW-0472">Membrane</keyword>
<feature type="compositionally biased region" description="Basic and acidic residues" evidence="1">
    <location>
        <begin position="157"/>
        <end position="166"/>
    </location>
</feature>
<feature type="compositionally biased region" description="Polar residues" evidence="1">
    <location>
        <begin position="47"/>
        <end position="74"/>
    </location>
</feature>
<feature type="region of interest" description="Disordered" evidence="1">
    <location>
        <begin position="147"/>
        <end position="282"/>
    </location>
</feature>
<feature type="compositionally biased region" description="Basic and acidic residues" evidence="1">
    <location>
        <begin position="316"/>
        <end position="327"/>
    </location>
</feature>
<keyword evidence="4" id="KW-1185">Reference proteome</keyword>
<dbReference type="KEGG" id="tot:TOT_020001003"/>
<dbReference type="RefSeq" id="XP_009690363.1">
    <property type="nucleotide sequence ID" value="XM_009692068.1"/>
</dbReference>
<feature type="region of interest" description="Disordered" evidence="1">
    <location>
        <begin position="47"/>
        <end position="76"/>
    </location>
</feature>
<evidence type="ECO:0000313" key="3">
    <source>
        <dbReference type="EMBL" id="BAM40062.1"/>
    </source>
</evidence>
<evidence type="ECO:0000256" key="1">
    <source>
        <dbReference type="SAM" id="MobiDB-lite"/>
    </source>
</evidence>
<keyword evidence="2" id="KW-0812">Transmembrane</keyword>